<sequence length="152" mass="17378">MPRITNIIERFIKEMLEETENGIIEIGRNELAEQFGCAPSQINYVLTTRFTPYKGYYIESRRGGGGYIKIMKVGIEEDQDIGNLIINVIGDSITKNKAYHLIEGLREENIISKREEMLMKAAIEDTALASVTTRRNDLRADILKNMLLILIR</sequence>
<dbReference type="GO" id="GO:0006355">
    <property type="term" value="P:regulation of DNA-templated transcription"/>
    <property type="evidence" value="ECO:0007669"/>
    <property type="project" value="UniProtKB-UniRule"/>
</dbReference>
<keyword evidence="3 7" id="KW-0678">Repressor</keyword>
<evidence type="ECO:0000256" key="5">
    <source>
        <dbReference type="ARBA" id="ARBA00023125"/>
    </source>
</evidence>
<accession>M1ZM30</accession>
<dbReference type="Proteomes" id="UP000245423">
    <property type="component" value="Chromosome 1"/>
</dbReference>
<dbReference type="InterPro" id="IPR041473">
    <property type="entry name" value="CtsR_C"/>
</dbReference>
<protein>
    <recommendedName>
        <fullName evidence="2 7">Transcriptional regulator CtsR</fullName>
    </recommendedName>
</protein>
<dbReference type="PIRSF" id="PIRSF010607">
    <property type="entry name" value="Txn_repr_CtsR"/>
    <property type="match status" value="1"/>
</dbReference>
<evidence type="ECO:0000256" key="1">
    <source>
        <dbReference type="ARBA" id="ARBA00010189"/>
    </source>
</evidence>
<evidence type="ECO:0000313" key="10">
    <source>
        <dbReference type="EMBL" id="SHD78630.1"/>
    </source>
</evidence>
<reference evidence="10 11" key="1">
    <citation type="submission" date="2016-11" db="EMBL/GenBank/DDBJ databases">
        <authorList>
            <person name="Manzoor S."/>
        </authorList>
    </citation>
    <scope>NUCLEOTIDE SEQUENCE [LARGE SCALE GENOMIC DNA]</scope>
    <source>
        <strain evidence="10">Clostridium ultunense strain Esp</strain>
    </source>
</reference>
<keyword evidence="5 7" id="KW-0238">DNA-binding</keyword>
<name>M1ZM30_9FIRM</name>
<comment type="similarity">
    <text evidence="1 7">Belongs to the CtsR family.</text>
</comment>
<dbReference type="InterPro" id="IPR041902">
    <property type="entry name" value="CtsR_N_sf"/>
</dbReference>
<evidence type="ECO:0000259" key="8">
    <source>
        <dbReference type="Pfam" id="PF05848"/>
    </source>
</evidence>
<evidence type="ECO:0000313" key="11">
    <source>
        <dbReference type="Proteomes" id="UP000245423"/>
    </source>
</evidence>
<evidence type="ECO:0000256" key="4">
    <source>
        <dbReference type="ARBA" id="ARBA00023015"/>
    </source>
</evidence>
<dbReference type="InterPro" id="IPR041908">
    <property type="entry name" value="CtsR_C_sf"/>
</dbReference>
<evidence type="ECO:0000256" key="6">
    <source>
        <dbReference type="ARBA" id="ARBA00023163"/>
    </source>
</evidence>
<dbReference type="GO" id="GO:0003677">
    <property type="term" value="F:DNA binding"/>
    <property type="evidence" value="ECO:0007669"/>
    <property type="project" value="UniProtKB-UniRule"/>
</dbReference>
<dbReference type="Gene3D" id="1.10.1200.150">
    <property type="entry name" value="Transcriptional regulator CtsR, C-terminal domain"/>
    <property type="match status" value="1"/>
</dbReference>
<feature type="domain" description="CtsR N-terminal HTH" evidence="8">
    <location>
        <begin position="4"/>
        <end position="73"/>
    </location>
</feature>
<dbReference type="Pfam" id="PF05848">
    <property type="entry name" value="CtsR"/>
    <property type="match status" value="1"/>
</dbReference>
<dbReference type="RefSeq" id="WP_005588595.1">
    <property type="nucleotide sequence ID" value="NZ_LT669839.1"/>
</dbReference>
<evidence type="ECO:0000256" key="7">
    <source>
        <dbReference type="PIRNR" id="PIRNR010607"/>
    </source>
</evidence>
<dbReference type="HOGENOM" id="CLU_118139_0_0_9"/>
<dbReference type="Pfam" id="PF17727">
    <property type="entry name" value="CtsR_C"/>
    <property type="match status" value="1"/>
</dbReference>
<dbReference type="OrthoDB" id="1680813at2"/>
<evidence type="ECO:0000256" key="3">
    <source>
        <dbReference type="ARBA" id="ARBA00022491"/>
    </source>
</evidence>
<dbReference type="InterPro" id="IPR008463">
    <property type="entry name" value="CtsR"/>
</dbReference>
<feature type="domain" description="CtsR C-terminal dimerization" evidence="9">
    <location>
        <begin position="78"/>
        <end position="147"/>
    </location>
</feature>
<dbReference type="Gene3D" id="3.30.56.130">
    <property type="entry name" value="Transcriptional regulator CtsR, winged HTH domain"/>
    <property type="match status" value="1"/>
</dbReference>
<evidence type="ECO:0000259" key="9">
    <source>
        <dbReference type="Pfam" id="PF17727"/>
    </source>
</evidence>
<evidence type="ECO:0000256" key="2">
    <source>
        <dbReference type="ARBA" id="ARBA00014129"/>
    </source>
</evidence>
<proteinExistence type="inferred from homology"/>
<dbReference type="InterPro" id="IPR040465">
    <property type="entry name" value="CtsR_N"/>
</dbReference>
<keyword evidence="4 7" id="KW-0805">Transcription regulation</keyword>
<gene>
    <name evidence="10" type="primary">ctsR</name>
    <name evidence="10" type="ORF">CUESP1_3305</name>
</gene>
<dbReference type="EMBL" id="LT669839">
    <property type="protein sequence ID" value="SHD78630.1"/>
    <property type="molecule type" value="Genomic_DNA"/>
</dbReference>
<organism evidence="10 11">
    <name type="scientific">[Clostridium] ultunense Esp</name>
    <dbReference type="NCBI Taxonomy" id="1288971"/>
    <lineage>
        <taxon>Bacteria</taxon>
        <taxon>Bacillati</taxon>
        <taxon>Bacillota</taxon>
        <taxon>Tissierellia</taxon>
        <taxon>Tissierellales</taxon>
        <taxon>Tepidimicrobiaceae</taxon>
        <taxon>Schnuerera</taxon>
    </lineage>
</organism>
<dbReference type="AlphaFoldDB" id="M1ZM30"/>
<keyword evidence="11" id="KW-1185">Reference proteome</keyword>
<keyword evidence="6 7" id="KW-0804">Transcription</keyword>